<gene>
    <name evidence="1" type="ORF">H0235_009924</name>
</gene>
<dbReference type="AlphaFoldDB" id="A0A834U8Q3"/>
<dbReference type="EMBL" id="JACSDY010000008">
    <property type="protein sequence ID" value="KAF7422088.1"/>
    <property type="molecule type" value="Genomic_DNA"/>
</dbReference>
<reference evidence="1" key="1">
    <citation type="journal article" date="2020" name="G3 (Bethesda)">
        <title>High-Quality Assemblies for Three Invasive Social Wasps from the &lt;i&gt;Vespula&lt;/i&gt; Genus.</title>
        <authorList>
            <person name="Harrop T.W.R."/>
            <person name="Guhlin J."/>
            <person name="McLaughlin G.M."/>
            <person name="Permina E."/>
            <person name="Stockwell P."/>
            <person name="Gilligan J."/>
            <person name="Le Lec M.F."/>
            <person name="Gruber M.A.M."/>
            <person name="Quinn O."/>
            <person name="Lovegrove M."/>
            <person name="Duncan E.J."/>
            <person name="Remnant E.J."/>
            <person name="Van Eeckhoven J."/>
            <person name="Graham B."/>
            <person name="Knapp R.A."/>
            <person name="Langford K.W."/>
            <person name="Kronenberg Z."/>
            <person name="Press M.O."/>
            <person name="Eacker S.M."/>
            <person name="Wilson-Rankin E.E."/>
            <person name="Purcell J."/>
            <person name="Lester P.J."/>
            <person name="Dearden P.K."/>
        </authorList>
    </citation>
    <scope>NUCLEOTIDE SEQUENCE</scope>
    <source>
        <strain evidence="1">Volc-1</strain>
    </source>
</reference>
<comment type="caution">
    <text evidence="1">The sequence shown here is derived from an EMBL/GenBank/DDBJ whole genome shotgun (WGS) entry which is preliminary data.</text>
</comment>
<sequence>MFEDDAATKTWCLSDSGAGAKLHASAYQAVKPEKVSPVAGAENHSAEATFSPAALTITGPRILIPRFTNALLKFSNCEVRRQGELENSTGFLGIELTITTNDIFHE</sequence>
<name>A0A834U8Q3_VESPE</name>
<dbReference type="Proteomes" id="UP000600918">
    <property type="component" value="Unassembled WGS sequence"/>
</dbReference>
<accession>A0A834U8Q3</accession>
<organism evidence="1 2">
    <name type="scientific">Vespula pensylvanica</name>
    <name type="common">Western yellow jacket</name>
    <name type="synonym">Wasp</name>
    <dbReference type="NCBI Taxonomy" id="30213"/>
    <lineage>
        <taxon>Eukaryota</taxon>
        <taxon>Metazoa</taxon>
        <taxon>Ecdysozoa</taxon>
        <taxon>Arthropoda</taxon>
        <taxon>Hexapoda</taxon>
        <taxon>Insecta</taxon>
        <taxon>Pterygota</taxon>
        <taxon>Neoptera</taxon>
        <taxon>Endopterygota</taxon>
        <taxon>Hymenoptera</taxon>
        <taxon>Apocrita</taxon>
        <taxon>Aculeata</taxon>
        <taxon>Vespoidea</taxon>
        <taxon>Vespidae</taxon>
        <taxon>Vespinae</taxon>
        <taxon>Vespula</taxon>
    </lineage>
</organism>
<evidence type="ECO:0000313" key="2">
    <source>
        <dbReference type="Proteomes" id="UP000600918"/>
    </source>
</evidence>
<evidence type="ECO:0000313" key="1">
    <source>
        <dbReference type="EMBL" id="KAF7422088.1"/>
    </source>
</evidence>
<proteinExistence type="predicted"/>
<protein>
    <submittedName>
        <fullName evidence="1">Uncharacterized protein</fullName>
    </submittedName>
</protein>
<keyword evidence="2" id="KW-1185">Reference proteome</keyword>